<gene>
    <name evidence="2" type="ORF">ELQ94_08130</name>
</gene>
<proteinExistence type="predicted"/>
<comment type="caution">
    <text evidence="2">The sequence shown here is derived from an EMBL/GenBank/DDBJ whole genome shotgun (WGS) entry which is preliminary data.</text>
</comment>
<organism evidence="2 3">
    <name type="scientific">Labedella endophytica</name>
    <dbReference type="NCBI Taxonomy" id="1523160"/>
    <lineage>
        <taxon>Bacteria</taxon>
        <taxon>Bacillati</taxon>
        <taxon>Actinomycetota</taxon>
        <taxon>Actinomycetes</taxon>
        <taxon>Micrococcales</taxon>
        <taxon>Microbacteriaceae</taxon>
        <taxon>Labedella</taxon>
    </lineage>
</organism>
<accession>A0A3S0VGP9</accession>
<evidence type="ECO:0000313" key="2">
    <source>
        <dbReference type="EMBL" id="RUR01453.1"/>
    </source>
</evidence>
<evidence type="ECO:0000313" key="3">
    <source>
        <dbReference type="Proteomes" id="UP000274909"/>
    </source>
</evidence>
<dbReference type="RefSeq" id="WP_127049002.1">
    <property type="nucleotide sequence ID" value="NZ_RZGZ01000002.1"/>
</dbReference>
<feature type="domain" description="DUF6630" evidence="1">
    <location>
        <begin position="6"/>
        <end position="161"/>
    </location>
</feature>
<sequence>MTADDWTRLCGLLDDDPELSGSVLRAFSDPADHVAGQGQDLPDRGTESADDVDPWFVMIDGLDESGALAYLDGEDSGVELADALAGLPRVFRTGADTEPVADVDGGLEDAIVRADEMLAPHGLRLVFLAEDSDAYPLVAVPSENVSEIVALAERLGHEARTFG</sequence>
<dbReference type="InterPro" id="IPR046582">
    <property type="entry name" value="DUF6630"/>
</dbReference>
<dbReference type="EMBL" id="RZGZ01000002">
    <property type="protein sequence ID" value="RUR01453.1"/>
    <property type="molecule type" value="Genomic_DNA"/>
</dbReference>
<dbReference type="Proteomes" id="UP000274909">
    <property type="component" value="Unassembled WGS sequence"/>
</dbReference>
<name>A0A3S0VGP9_9MICO</name>
<evidence type="ECO:0000259" key="1">
    <source>
        <dbReference type="Pfam" id="PF20335"/>
    </source>
</evidence>
<dbReference type="AlphaFoldDB" id="A0A3S0VGP9"/>
<keyword evidence="3" id="KW-1185">Reference proteome</keyword>
<dbReference type="OrthoDB" id="7066412at2"/>
<dbReference type="Pfam" id="PF20335">
    <property type="entry name" value="DUF6630"/>
    <property type="match status" value="1"/>
</dbReference>
<protein>
    <recommendedName>
        <fullName evidence="1">DUF6630 domain-containing protein</fullName>
    </recommendedName>
</protein>
<reference evidence="2 3" key="1">
    <citation type="submission" date="2018-12" db="EMBL/GenBank/DDBJ databases">
        <authorList>
            <person name="Li F."/>
        </authorList>
    </citation>
    <scope>NUCLEOTIDE SEQUENCE [LARGE SCALE GENOMIC DNA]</scope>
    <source>
        <strain evidence="2 3">EGI 6500705</strain>
    </source>
</reference>